<dbReference type="EMBL" id="PYDT01000008">
    <property type="protein sequence ID" value="THU52209.1"/>
    <property type="molecule type" value="Genomic_DNA"/>
</dbReference>
<evidence type="ECO:0000313" key="1">
    <source>
        <dbReference type="EMBL" id="THU52209.1"/>
    </source>
</evidence>
<sequence length="80" mass="9021">MAAMIHAAETRRFHRPHRACRWRRPRPRKRPAQPDGFLQGLQRALPGVQAGHATAVTITAYLDDTLEFTVKSPSVSCFPN</sequence>
<name>A0A4S8IUR3_MUSBA</name>
<reference evidence="1 2" key="1">
    <citation type="journal article" date="2019" name="Nat. Plants">
        <title>Genome sequencing of Musa balbisiana reveals subgenome evolution and function divergence in polyploid bananas.</title>
        <authorList>
            <person name="Yao X."/>
        </authorList>
    </citation>
    <scope>NUCLEOTIDE SEQUENCE [LARGE SCALE GENOMIC DNA]</scope>
    <source>
        <strain evidence="2">cv. DH-PKW</strain>
        <tissue evidence="1">Leaves</tissue>
    </source>
</reference>
<organism evidence="1 2">
    <name type="scientific">Musa balbisiana</name>
    <name type="common">Banana</name>
    <dbReference type="NCBI Taxonomy" id="52838"/>
    <lineage>
        <taxon>Eukaryota</taxon>
        <taxon>Viridiplantae</taxon>
        <taxon>Streptophyta</taxon>
        <taxon>Embryophyta</taxon>
        <taxon>Tracheophyta</taxon>
        <taxon>Spermatophyta</taxon>
        <taxon>Magnoliopsida</taxon>
        <taxon>Liliopsida</taxon>
        <taxon>Zingiberales</taxon>
        <taxon>Musaceae</taxon>
        <taxon>Musa</taxon>
    </lineage>
</organism>
<protein>
    <submittedName>
        <fullName evidence="1">Uncharacterized protein</fullName>
    </submittedName>
</protein>
<dbReference type="Proteomes" id="UP000317650">
    <property type="component" value="Chromosome 10"/>
</dbReference>
<gene>
    <name evidence="1" type="ORF">C4D60_Mb10t01580</name>
</gene>
<evidence type="ECO:0000313" key="2">
    <source>
        <dbReference type="Proteomes" id="UP000317650"/>
    </source>
</evidence>
<keyword evidence="2" id="KW-1185">Reference proteome</keyword>
<comment type="caution">
    <text evidence="1">The sequence shown here is derived from an EMBL/GenBank/DDBJ whole genome shotgun (WGS) entry which is preliminary data.</text>
</comment>
<proteinExistence type="predicted"/>
<accession>A0A4S8IUR3</accession>
<dbReference type="AlphaFoldDB" id="A0A4S8IUR3"/>